<dbReference type="Pfam" id="PF01910">
    <property type="entry name" value="Thiamine_BP"/>
    <property type="match status" value="1"/>
</dbReference>
<dbReference type="KEGG" id="blq:L21SP5_01985"/>
<dbReference type="EMBL" id="CP013118">
    <property type="protein sequence ID" value="ALO15624.1"/>
    <property type="molecule type" value="Genomic_DNA"/>
</dbReference>
<comment type="similarity">
    <text evidence="1">Belongs to the UPF0045 family.</text>
</comment>
<reference evidence="3 4" key="1">
    <citation type="submission" date="2015-11" db="EMBL/GenBank/DDBJ databases">
        <title>Description and complete genome sequence of a novel strain predominating in hypersaline microbial mats and representing a new family of the Bacteriodetes phylum.</title>
        <authorList>
            <person name="Spring S."/>
            <person name="Bunk B."/>
            <person name="Sproer C."/>
            <person name="Klenk H.-P."/>
        </authorList>
    </citation>
    <scope>NUCLEOTIDE SEQUENCE [LARGE SCALE GENOMIC DNA]</scope>
    <source>
        <strain evidence="3 4">L21-Spi-D4</strain>
    </source>
</reference>
<dbReference type="InterPro" id="IPR002767">
    <property type="entry name" value="Thiamine_BP"/>
</dbReference>
<keyword evidence="4" id="KW-1185">Reference proteome</keyword>
<dbReference type="RefSeq" id="WP_057953064.1">
    <property type="nucleotide sequence ID" value="NZ_CP013118.1"/>
</dbReference>
<gene>
    <name evidence="3" type="ORF">L21SP5_01985</name>
</gene>
<protein>
    <recommendedName>
        <fullName evidence="2">Thiamine-binding protein domain-containing protein</fullName>
    </recommendedName>
</protein>
<dbReference type="InterPro" id="IPR051614">
    <property type="entry name" value="UPF0045_domain"/>
</dbReference>
<evidence type="ECO:0000313" key="3">
    <source>
        <dbReference type="EMBL" id="ALO15624.1"/>
    </source>
</evidence>
<evidence type="ECO:0000259" key="2">
    <source>
        <dbReference type="Pfam" id="PF01910"/>
    </source>
</evidence>
<evidence type="ECO:0000256" key="1">
    <source>
        <dbReference type="ARBA" id="ARBA00010272"/>
    </source>
</evidence>
<dbReference type="InterPro" id="IPR029756">
    <property type="entry name" value="MTH1187/YkoF-like"/>
</dbReference>
<sequence length="95" mass="10560">MNKINFAIQVLPQGVENVYEIVDKAIAVIERSGVKYRVCPFETVLETTWDNALDILSNVKNEVLKEAPSTLINLKIQAAAGHDVAIEDKTGKYDE</sequence>
<organism evidence="3 4">
    <name type="scientific">Salinivirga cyanobacteriivorans</name>
    <dbReference type="NCBI Taxonomy" id="1307839"/>
    <lineage>
        <taxon>Bacteria</taxon>
        <taxon>Pseudomonadati</taxon>
        <taxon>Bacteroidota</taxon>
        <taxon>Bacteroidia</taxon>
        <taxon>Bacteroidales</taxon>
        <taxon>Salinivirgaceae</taxon>
        <taxon>Salinivirga</taxon>
    </lineage>
</organism>
<evidence type="ECO:0000313" key="4">
    <source>
        <dbReference type="Proteomes" id="UP000064893"/>
    </source>
</evidence>
<dbReference type="Gene3D" id="3.30.70.930">
    <property type="match status" value="1"/>
</dbReference>
<dbReference type="AlphaFoldDB" id="A0A0S2HZX0"/>
<name>A0A0S2HZX0_9BACT</name>
<proteinExistence type="inferred from homology"/>
<accession>A0A0S2HZX0</accession>
<dbReference type="SUPFAM" id="SSF89957">
    <property type="entry name" value="MTH1187/YkoF-like"/>
    <property type="match status" value="1"/>
</dbReference>
<dbReference type="PANTHER" id="PTHR33777:SF1">
    <property type="entry name" value="UPF0045 PROTEIN ECM15"/>
    <property type="match status" value="1"/>
</dbReference>
<dbReference type="PANTHER" id="PTHR33777">
    <property type="entry name" value="UPF0045 PROTEIN ECM15"/>
    <property type="match status" value="1"/>
</dbReference>
<dbReference type="OrthoDB" id="5886358at2"/>
<dbReference type="Proteomes" id="UP000064893">
    <property type="component" value="Chromosome"/>
</dbReference>
<feature type="domain" description="Thiamine-binding protein" evidence="2">
    <location>
        <begin position="7"/>
        <end position="93"/>
    </location>
</feature>
<dbReference type="GO" id="GO:0005829">
    <property type="term" value="C:cytosol"/>
    <property type="evidence" value="ECO:0007669"/>
    <property type="project" value="TreeGrafter"/>
</dbReference>
<dbReference type="STRING" id="1307839.L21SP5_01985"/>